<dbReference type="Proteomes" id="UP000626109">
    <property type="component" value="Unassembled WGS sequence"/>
</dbReference>
<dbReference type="AlphaFoldDB" id="A0A813IAI0"/>
<sequence>MSESSGLDIKNAKTSVEVVGILNFNCRQTVRKLDGSASGGHIYRPMRESHPIRHRHRLKNKKGLSNWQCKVKHKLKLPHSDARTLHQCQCDFQTQAKAIVRTDYETVASELLARSGG</sequence>
<evidence type="ECO:0000313" key="1">
    <source>
        <dbReference type="EMBL" id="CAE8647655.1"/>
    </source>
</evidence>
<organism evidence="1 2">
    <name type="scientific">Polarella glacialis</name>
    <name type="common">Dinoflagellate</name>
    <dbReference type="NCBI Taxonomy" id="89957"/>
    <lineage>
        <taxon>Eukaryota</taxon>
        <taxon>Sar</taxon>
        <taxon>Alveolata</taxon>
        <taxon>Dinophyceae</taxon>
        <taxon>Suessiales</taxon>
        <taxon>Suessiaceae</taxon>
        <taxon>Polarella</taxon>
    </lineage>
</organism>
<dbReference type="EMBL" id="CAJNNW010005715">
    <property type="protein sequence ID" value="CAE8647655.1"/>
    <property type="molecule type" value="Genomic_DNA"/>
</dbReference>
<gene>
    <name evidence="1" type="ORF">PGLA2088_LOCUS5872</name>
</gene>
<proteinExistence type="predicted"/>
<comment type="caution">
    <text evidence="1">The sequence shown here is derived from an EMBL/GenBank/DDBJ whole genome shotgun (WGS) entry which is preliminary data.</text>
</comment>
<accession>A0A813IAI0</accession>
<protein>
    <submittedName>
        <fullName evidence="1">Uncharacterized protein</fullName>
    </submittedName>
</protein>
<name>A0A813IAI0_POLGL</name>
<evidence type="ECO:0000313" key="2">
    <source>
        <dbReference type="Proteomes" id="UP000626109"/>
    </source>
</evidence>
<reference evidence="1" key="1">
    <citation type="submission" date="2021-02" db="EMBL/GenBank/DDBJ databases">
        <authorList>
            <person name="Dougan E. K."/>
            <person name="Rhodes N."/>
            <person name="Thang M."/>
            <person name="Chan C."/>
        </authorList>
    </citation>
    <scope>NUCLEOTIDE SEQUENCE</scope>
</reference>